<organism evidence="2 3">
    <name type="scientific">Yoonia ponticola</name>
    <dbReference type="NCBI Taxonomy" id="1524255"/>
    <lineage>
        <taxon>Bacteria</taxon>
        <taxon>Pseudomonadati</taxon>
        <taxon>Pseudomonadota</taxon>
        <taxon>Alphaproteobacteria</taxon>
        <taxon>Rhodobacterales</taxon>
        <taxon>Paracoccaceae</taxon>
        <taxon>Yoonia</taxon>
    </lineage>
</organism>
<keyword evidence="2" id="KW-0378">Hydrolase</keyword>
<dbReference type="Pfam" id="PF00561">
    <property type="entry name" value="Abhydrolase_1"/>
    <property type="match status" value="1"/>
</dbReference>
<name>A0A7W9EYD3_9RHOB</name>
<dbReference type="InterPro" id="IPR000073">
    <property type="entry name" value="AB_hydrolase_1"/>
</dbReference>
<dbReference type="InterPro" id="IPR000639">
    <property type="entry name" value="Epox_hydrolase-like"/>
</dbReference>
<dbReference type="PRINTS" id="PR00111">
    <property type="entry name" value="ABHYDROLASE"/>
</dbReference>
<evidence type="ECO:0000259" key="1">
    <source>
        <dbReference type="Pfam" id="PF00561"/>
    </source>
</evidence>
<dbReference type="Gene3D" id="3.40.50.1820">
    <property type="entry name" value="alpha/beta hydrolase"/>
    <property type="match status" value="1"/>
</dbReference>
<dbReference type="EC" id="3.1.1.24" evidence="2"/>
<dbReference type="PANTHER" id="PTHR43798">
    <property type="entry name" value="MONOACYLGLYCEROL LIPASE"/>
    <property type="match status" value="1"/>
</dbReference>
<dbReference type="AlphaFoldDB" id="A0A7W9EYD3"/>
<evidence type="ECO:0000313" key="3">
    <source>
        <dbReference type="Proteomes" id="UP000535415"/>
    </source>
</evidence>
<proteinExistence type="predicted"/>
<comment type="caution">
    <text evidence="2">The sequence shown here is derived from an EMBL/GenBank/DDBJ whole genome shotgun (WGS) entry which is preliminary data.</text>
</comment>
<sequence length="260" mass="27731">MTTQPLYSTVGGPEGAPFLLLLNSLGATSDMWEPQLNVLQQHYRTITFDARGHGRSPSPAAPYSFADLEADALSVLDAHGADRATVMGLSLGGMTALGLGLNAPDRIEKIVCCAARADAPPPFVLNWVDRLAILDDGGIGKVWDGTVDKWLSDDTRSNHPDRETQLRDAFTATTPVGYRGCAEALKRLDYLKDLGKMTVPTLFIAGENDVAASPDAMRAMAAACPGSDYTEVPGARHVINVDKPEAFYLAVAGFLNLAVD</sequence>
<dbReference type="GO" id="GO:0047570">
    <property type="term" value="F:3-oxoadipate enol-lactonase activity"/>
    <property type="evidence" value="ECO:0007669"/>
    <property type="project" value="UniProtKB-EC"/>
</dbReference>
<evidence type="ECO:0000313" key="2">
    <source>
        <dbReference type="EMBL" id="MBB5720791.1"/>
    </source>
</evidence>
<dbReference type="InterPro" id="IPR029058">
    <property type="entry name" value="AB_hydrolase_fold"/>
</dbReference>
<accession>A0A7W9EYD3</accession>
<protein>
    <submittedName>
        <fullName evidence="2">3-oxoadipate enol-lactonase</fullName>
        <ecNumber evidence="2">3.1.1.24</ecNumber>
    </submittedName>
</protein>
<dbReference type="InterPro" id="IPR050266">
    <property type="entry name" value="AB_hydrolase_sf"/>
</dbReference>
<dbReference type="Proteomes" id="UP000535415">
    <property type="component" value="Unassembled WGS sequence"/>
</dbReference>
<dbReference type="EMBL" id="JACIJM010000001">
    <property type="protein sequence ID" value="MBB5720791.1"/>
    <property type="molecule type" value="Genomic_DNA"/>
</dbReference>
<reference evidence="2 3" key="1">
    <citation type="submission" date="2020-08" db="EMBL/GenBank/DDBJ databases">
        <title>Genomic Encyclopedia of Type Strains, Phase IV (KMG-IV): sequencing the most valuable type-strain genomes for metagenomic binning, comparative biology and taxonomic classification.</title>
        <authorList>
            <person name="Goeker M."/>
        </authorList>
    </citation>
    <scope>NUCLEOTIDE SEQUENCE [LARGE SCALE GENOMIC DNA]</scope>
    <source>
        <strain evidence="2 3">DSM 101064</strain>
    </source>
</reference>
<dbReference type="SUPFAM" id="SSF53474">
    <property type="entry name" value="alpha/beta-Hydrolases"/>
    <property type="match status" value="1"/>
</dbReference>
<keyword evidence="3" id="KW-1185">Reference proteome</keyword>
<feature type="domain" description="AB hydrolase-1" evidence="1">
    <location>
        <begin position="18"/>
        <end position="244"/>
    </location>
</feature>
<dbReference type="PRINTS" id="PR00412">
    <property type="entry name" value="EPOXHYDRLASE"/>
</dbReference>
<gene>
    <name evidence="2" type="ORF">FHS72_000395</name>
</gene>
<dbReference type="RefSeq" id="WP_183524719.1">
    <property type="nucleotide sequence ID" value="NZ_JACIJM010000001.1"/>
</dbReference>